<gene>
    <name evidence="1" type="ORF">MNBD_IGNAVI01-278</name>
</gene>
<feature type="non-terminal residue" evidence="1">
    <location>
        <position position="272"/>
    </location>
</feature>
<dbReference type="EMBL" id="UOGD01000164">
    <property type="protein sequence ID" value="VAX20318.1"/>
    <property type="molecule type" value="Genomic_DNA"/>
</dbReference>
<accession>A0A3B1C8W9</accession>
<dbReference type="Gene3D" id="2.130.10.10">
    <property type="entry name" value="YVTN repeat-like/Quinoprotein amine dehydrogenase"/>
    <property type="match status" value="1"/>
</dbReference>
<dbReference type="AlphaFoldDB" id="A0A3B1C8W9"/>
<organism evidence="1">
    <name type="scientific">hydrothermal vent metagenome</name>
    <dbReference type="NCBI Taxonomy" id="652676"/>
    <lineage>
        <taxon>unclassified sequences</taxon>
        <taxon>metagenomes</taxon>
        <taxon>ecological metagenomes</taxon>
    </lineage>
</organism>
<protein>
    <submittedName>
        <fullName evidence="1">Uncharacterized protein</fullName>
    </submittedName>
</protein>
<reference evidence="1" key="1">
    <citation type="submission" date="2018-06" db="EMBL/GenBank/DDBJ databases">
        <authorList>
            <person name="Zhirakovskaya E."/>
        </authorList>
    </citation>
    <scope>NUCLEOTIDE SEQUENCE</scope>
</reference>
<proteinExistence type="predicted"/>
<evidence type="ECO:0000313" key="1">
    <source>
        <dbReference type="EMBL" id="VAX20318.1"/>
    </source>
</evidence>
<sequence length="272" mass="30823">MKKVLITFGVLVSMTLSAQTYTDKPYIQDYADKYELSETQKGAELLQVRSDRNKVINVLSTEGLLQPWDKKLVKEMLYRPLTDMNIIAFDRYEDQFVYLTDKAVLSNAWAGKFYIEHGLENPKQFVVAHNFTTLIATNNGLVLFQKGKKVWNETIDGLDPIKLIFDLKGKRFLILTNDALYQLQCPEKELSKVYEGNNLTAMAIKDDEIILGTNNGILTLDGKTFKAGELNKKLPWTEITAVENINGSLWFGSTKGAFKLRTDMSTEKAGSK</sequence>
<name>A0A3B1C8W9_9ZZZZ</name>
<dbReference type="InterPro" id="IPR015943">
    <property type="entry name" value="WD40/YVTN_repeat-like_dom_sf"/>
</dbReference>